<name>A0AAE0P6A1_9PEZI</name>
<dbReference type="CDD" id="cd22584">
    <property type="entry name" value="Rcat_RBR_unk"/>
    <property type="match status" value="1"/>
</dbReference>
<dbReference type="EMBL" id="JAULSW010000001">
    <property type="protein sequence ID" value="KAK3394052.1"/>
    <property type="molecule type" value="Genomic_DNA"/>
</dbReference>
<feature type="coiled-coil region" evidence="10">
    <location>
        <begin position="491"/>
        <end position="532"/>
    </location>
</feature>
<evidence type="ECO:0000259" key="13">
    <source>
        <dbReference type="PROSITE" id="PS51873"/>
    </source>
</evidence>
<dbReference type="CDD" id="cd20335">
    <property type="entry name" value="BRcat_RBR"/>
    <property type="match status" value="1"/>
</dbReference>
<dbReference type="Gene3D" id="1.20.120.1750">
    <property type="match status" value="1"/>
</dbReference>
<keyword evidence="10" id="KW-0175">Coiled coil</keyword>
<dbReference type="Proteomes" id="UP001285441">
    <property type="component" value="Unassembled WGS sequence"/>
</dbReference>
<gene>
    <name evidence="14" type="ORF">B0H63DRAFT_33508</name>
</gene>
<feature type="domain" description="RING-type" evidence="12">
    <location>
        <begin position="295"/>
        <end position="341"/>
    </location>
</feature>
<evidence type="ECO:0000256" key="10">
    <source>
        <dbReference type="SAM" id="Coils"/>
    </source>
</evidence>
<organism evidence="14 15">
    <name type="scientific">Podospora didyma</name>
    <dbReference type="NCBI Taxonomy" id="330526"/>
    <lineage>
        <taxon>Eukaryota</taxon>
        <taxon>Fungi</taxon>
        <taxon>Dikarya</taxon>
        <taxon>Ascomycota</taxon>
        <taxon>Pezizomycotina</taxon>
        <taxon>Sordariomycetes</taxon>
        <taxon>Sordariomycetidae</taxon>
        <taxon>Sordariales</taxon>
        <taxon>Podosporaceae</taxon>
        <taxon>Podospora</taxon>
    </lineage>
</organism>
<dbReference type="GO" id="GO:0016567">
    <property type="term" value="P:protein ubiquitination"/>
    <property type="evidence" value="ECO:0007669"/>
    <property type="project" value="InterPro"/>
</dbReference>
<keyword evidence="15" id="KW-1185">Reference proteome</keyword>
<dbReference type="SUPFAM" id="SSF57850">
    <property type="entry name" value="RING/U-box"/>
    <property type="match status" value="2"/>
</dbReference>
<feature type="compositionally biased region" description="Low complexity" evidence="11">
    <location>
        <begin position="174"/>
        <end position="184"/>
    </location>
</feature>
<feature type="region of interest" description="Disordered" evidence="11">
    <location>
        <begin position="154"/>
        <end position="184"/>
    </location>
</feature>
<feature type="domain" description="RING-type" evidence="13">
    <location>
        <begin position="291"/>
        <end position="494"/>
    </location>
</feature>
<reference evidence="14" key="1">
    <citation type="journal article" date="2023" name="Mol. Phylogenet. Evol.">
        <title>Genome-scale phylogeny and comparative genomics of the fungal order Sordariales.</title>
        <authorList>
            <person name="Hensen N."/>
            <person name="Bonometti L."/>
            <person name="Westerberg I."/>
            <person name="Brannstrom I.O."/>
            <person name="Guillou S."/>
            <person name="Cros-Aarteil S."/>
            <person name="Calhoun S."/>
            <person name="Haridas S."/>
            <person name="Kuo A."/>
            <person name="Mondo S."/>
            <person name="Pangilinan J."/>
            <person name="Riley R."/>
            <person name="LaButti K."/>
            <person name="Andreopoulos B."/>
            <person name="Lipzen A."/>
            <person name="Chen C."/>
            <person name="Yan M."/>
            <person name="Daum C."/>
            <person name="Ng V."/>
            <person name="Clum A."/>
            <person name="Steindorff A."/>
            <person name="Ohm R.A."/>
            <person name="Martin F."/>
            <person name="Silar P."/>
            <person name="Natvig D.O."/>
            <person name="Lalanne C."/>
            <person name="Gautier V."/>
            <person name="Ament-Velasquez S.L."/>
            <person name="Kruys A."/>
            <person name="Hutchinson M.I."/>
            <person name="Powell A.J."/>
            <person name="Barry K."/>
            <person name="Miller A.N."/>
            <person name="Grigoriev I.V."/>
            <person name="Debuchy R."/>
            <person name="Gladieux P."/>
            <person name="Hiltunen Thoren M."/>
            <person name="Johannesson H."/>
        </authorList>
    </citation>
    <scope>NUCLEOTIDE SEQUENCE</scope>
    <source>
        <strain evidence="14">CBS 232.78</strain>
    </source>
</reference>
<evidence type="ECO:0000259" key="12">
    <source>
        <dbReference type="PROSITE" id="PS50089"/>
    </source>
</evidence>
<keyword evidence="5" id="KW-0677">Repeat</keyword>
<evidence type="ECO:0000256" key="2">
    <source>
        <dbReference type="ARBA" id="ARBA00012251"/>
    </source>
</evidence>
<feature type="compositionally biased region" description="Polar residues" evidence="11">
    <location>
        <begin position="160"/>
        <end position="169"/>
    </location>
</feature>
<evidence type="ECO:0000313" key="15">
    <source>
        <dbReference type="Proteomes" id="UP001285441"/>
    </source>
</evidence>
<dbReference type="EC" id="2.3.2.31" evidence="2"/>
<keyword evidence="8" id="KW-0862">Zinc</keyword>
<dbReference type="GO" id="GO:0008270">
    <property type="term" value="F:zinc ion binding"/>
    <property type="evidence" value="ECO:0007669"/>
    <property type="project" value="UniProtKB-KW"/>
</dbReference>
<dbReference type="InterPro" id="IPR013083">
    <property type="entry name" value="Znf_RING/FYVE/PHD"/>
</dbReference>
<keyword evidence="4" id="KW-0479">Metal-binding</keyword>
<dbReference type="InterPro" id="IPR031127">
    <property type="entry name" value="E3_UB_ligase_RBR"/>
</dbReference>
<dbReference type="PROSITE" id="PS51873">
    <property type="entry name" value="TRIAD"/>
    <property type="match status" value="1"/>
</dbReference>
<evidence type="ECO:0000256" key="11">
    <source>
        <dbReference type="SAM" id="MobiDB-lite"/>
    </source>
</evidence>
<dbReference type="GO" id="GO:0061630">
    <property type="term" value="F:ubiquitin protein ligase activity"/>
    <property type="evidence" value="ECO:0007669"/>
    <property type="project" value="UniProtKB-EC"/>
</dbReference>
<dbReference type="PANTHER" id="PTHR11685">
    <property type="entry name" value="RBR FAMILY RING FINGER AND IBR DOMAIN-CONTAINING"/>
    <property type="match status" value="1"/>
</dbReference>
<evidence type="ECO:0000256" key="4">
    <source>
        <dbReference type="ARBA" id="ARBA00022723"/>
    </source>
</evidence>
<evidence type="ECO:0000256" key="9">
    <source>
        <dbReference type="PROSITE-ProRule" id="PRU00175"/>
    </source>
</evidence>
<evidence type="ECO:0000256" key="3">
    <source>
        <dbReference type="ARBA" id="ARBA00022679"/>
    </source>
</evidence>
<dbReference type="InterPro" id="IPR044066">
    <property type="entry name" value="TRIAD_supradom"/>
</dbReference>
<comment type="caution">
    <text evidence="14">The sequence shown here is derived from an EMBL/GenBank/DDBJ whole genome shotgun (WGS) entry which is preliminary data.</text>
</comment>
<evidence type="ECO:0000256" key="5">
    <source>
        <dbReference type="ARBA" id="ARBA00022737"/>
    </source>
</evidence>
<dbReference type="InterPro" id="IPR017907">
    <property type="entry name" value="Znf_RING_CS"/>
</dbReference>
<evidence type="ECO:0000256" key="1">
    <source>
        <dbReference type="ARBA" id="ARBA00001798"/>
    </source>
</evidence>
<dbReference type="Pfam" id="PF01485">
    <property type="entry name" value="IBR"/>
    <property type="match status" value="2"/>
</dbReference>
<dbReference type="PROSITE" id="PS00518">
    <property type="entry name" value="ZF_RING_1"/>
    <property type="match status" value="1"/>
</dbReference>
<proteinExistence type="predicted"/>
<protein>
    <recommendedName>
        <fullName evidence="2">RBR-type E3 ubiquitin transferase</fullName>
        <ecNumber evidence="2">2.3.2.31</ecNumber>
    </recommendedName>
</protein>
<dbReference type="InterPro" id="IPR002867">
    <property type="entry name" value="IBR_dom"/>
</dbReference>
<reference evidence="14" key="2">
    <citation type="submission" date="2023-06" db="EMBL/GenBank/DDBJ databases">
        <authorList>
            <consortium name="Lawrence Berkeley National Laboratory"/>
            <person name="Haridas S."/>
            <person name="Hensen N."/>
            <person name="Bonometti L."/>
            <person name="Westerberg I."/>
            <person name="Brannstrom I.O."/>
            <person name="Guillou S."/>
            <person name="Cros-Aarteil S."/>
            <person name="Calhoun S."/>
            <person name="Kuo A."/>
            <person name="Mondo S."/>
            <person name="Pangilinan J."/>
            <person name="Riley R."/>
            <person name="LaButti K."/>
            <person name="Andreopoulos B."/>
            <person name="Lipzen A."/>
            <person name="Chen C."/>
            <person name="Yanf M."/>
            <person name="Daum C."/>
            <person name="Ng V."/>
            <person name="Clum A."/>
            <person name="Steindorff A."/>
            <person name="Ohm R."/>
            <person name="Martin F."/>
            <person name="Silar P."/>
            <person name="Natvig D."/>
            <person name="Lalanne C."/>
            <person name="Gautier V."/>
            <person name="Ament-velasquez S.L."/>
            <person name="Kruys A."/>
            <person name="Hutchinson M.I."/>
            <person name="Powell A.J."/>
            <person name="Barry K."/>
            <person name="Miller A.N."/>
            <person name="Grigoriev I.V."/>
            <person name="Debuchy R."/>
            <person name="Gladieux P."/>
            <person name="Thoren M.H."/>
            <person name="Johannesson H."/>
        </authorList>
    </citation>
    <scope>NUCLEOTIDE SEQUENCE</scope>
    <source>
        <strain evidence="14">CBS 232.78</strain>
    </source>
</reference>
<dbReference type="PROSITE" id="PS50089">
    <property type="entry name" value="ZF_RING_2"/>
    <property type="match status" value="1"/>
</dbReference>
<dbReference type="AlphaFoldDB" id="A0AAE0P6A1"/>
<evidence type="ECO:0000256" key="6">
    <source>
        <dbReference type="ARBA" id="ARBA00022771"/>
    </source>
</evidence>
<dbReference type="InterPro" id="IPR001841">
    <property type="entry name" value="Znf_RING"/>
</dbReference>
<keyword evidence="3" id="KW-0808">Transferase</keyword>
<accession>A0AAE0P6A1</accession>
<dbReference type="Gene3D" id="3.30.40.10">
    <property type="entry name" value="Zinc/RING finger domain, C3HC4 (zinc finger)"/>
    <property type="match status" value="1"/>
</dbReference>
<comment type="catalytic activity">
    <reaction evidence="1">
        <text>[E2 ubiquitin-conjugating enzyme]-S-ubiquitinyl-L-cysteine + [acceptor protein]-L-lysine = [E2 ubiquitin-conjugating enzyme]-L-cysteine + [acceptor protein]-N(6)-ubiquitinyl-L-lysine.</text>
        <dbReference type="EC" id="2.3.2.31"/>
    </reaction>
</comment>
<keyword evidence="6 9" id="KW-0863">Zinc-finger</keyword>
<sequence>MGVQLPPPASTLRRASARPAAHITPEHFTYGLALISCPLGSCHTPFEPVLPGFLSLPSFSLPSSLFAAYCPATYRPFAWQRLTSSEVGSMALAALAVDCGVANLPELDEADYMREVLEQSTGRTEAEVELELAARVAILGIELPLTGYQPTSAAPLDASTAESADTSVSRHGRTASTSSNGTTNTALTALTSQTSRQSILIPATLTESTNLVSRRRSKSLTFSHYDKYLSHLSHVNPALDQPTFTNIHADRPERLTSIIIRASTRKGVRDLRRSLTNRLKKRSPIPSSLTAAISCICCREDFINERHVLQTLPCGHTYCEDCLGIMISQSTADESKMPPRCCTQPIPGIIVKSVLPRDKQQQFLKAVRQYSTPWESRIFCPNRTCGEFIPHPSKIDPKHPFETTCKSCKTRVCIMCKRNAHRVGQDCPEDRDLEDVLKMGEVSGWRRCYKCRTLVELTQGCTHITCRCKAQFCYICGAVWEPAVGCPNFCNGEEELERRRMEEELRLAALEAEKQAQEIAAAADELLKQQAEKRTKESHVFRALRREQEAEMVRFLEFEDKMESNLKARQQRKKRALAEKYSELTEKMRERHAKTEQHLDDRQVEAESELRAALEQSERSIRVKLKYMEAYCHGGQIKSSDSTMGSRQVTEKHLETLREQYRFRDELTRRHQAQINVLREKQAKCMDELLGRHDKEMRSLAEKRAEEIEDLAVEFTNEADAFSQGFEGRKARLQRRWRLTAEMLRVEMEKFNNVKYAPMAPPEWGEDFEKWEDALPVLMEEEPPTIISAA</sequence>
<evidence type="ECO:0000313" key="14">
    <source>
        <dbReference type="EMBL" id="KAK3394052.1"/>
    </source>
</evidence>
<evidence type="ECO:0000256" key="7">
    <source>
        <dbReference type="ARBA" id="ARBA00022786"/>
    </source>
</evidence>
<evidence type="ECO:0000256" key="8">
    <source>
        <dbReference type="ARBA" id="ARBA00022833"/>
    </source>
</evidence>
<keyword evidence="7" id="KW-0833">Ubl conjugation pathway</keyword>